<evidence type="ECO:0000256" key="3">
    <source>
        <dbReference type="ARBA" id="ARBA00022475"/>
    </source>
</evidence>
<comment type="subcellular location">
    <subcellularLocation>
        <location evidence="1">Cell membrane</location>
        <topology evidence="1">Multi-pass membrane protein</topology>
    </subcellularLocation>
</comment>
<dbReference type="GO" id="GO:0005886">
    <property type="term" value="C:plasma membrane"/>
    <property type="evidence" value="ECO:0007669"/>
    <property type="project" value="UniProtKB-SubCell"/>
</dbReference>
<sequence>MTLVNNVKWVSISQIVKVFSQIFGMLVFSRLLGPVDIGIMAMALVVVNFTNIFRDLGTSAAVIQQPLVSDNLKKTVFTINIIFGLIVFVAVFFLAPFIALFFNEPKLISVIRLIALSFPINSATAIHLSLLERDSKFSKVACVEVFSSLSALLIAILLSFYGFGVYSLVAQTLLYSTLSASGFIYYSSWKCSIKIDKEEIKRILSFTTNLLSFNFLNFFSRNLDQVIIGRNFSAVVLGHYSLAYRLMLFPIQNITFVLTRSLYPVLSRLQDNPKEAFYIYMQSIKAIAIIIPPLMAGLALVSNDFIHLFFGEKWLPVASFLVWLAPVAILQAFVSTTGSVFMSKGKTNVLLAISVYNAFLQIGAFIIGGFYDISILIKFYLIANFLMFIPNMFLAVRILSGKFSDFLLVLIKPLLATGLMATVVLLYNSFFVHLETNHIIKFTSNILLGGVVYISFIFIFERDFILKRKRLH</sequence>
<evidence type="ECO:0000256" key="6">
    <source>
        <dbReference type="ARBA" id="ARBA00023136"/>
    </source>
</evidence>
<keyword evidence="5 7" id="KW-1133">Transmembrane helix</keyword>
<evidence type="ECO:0000256" key="1">
    <source>
        <dbReference type="ARBA" id="ARBA00004651"/>
    </source>
</evidence>
<dbReference type="CDD" id="cd13127">
    <property type="entry name" value="MATE_tuaB_like"/>
    <property type="match status" value="1"/>
</dbReference>
<dbReference type="Proteomes" id="UP000557483">
    <property type="component" value="Unassembled WGS sequence"/>
</dbReference>
<feature type="transmembrane region" description="Helical" evidence="7">
    <location>
        <begin position="107"/>
        <end position="128"/>
    </location>
</feature>
<feature type="transmembrane region" description="Helical" evidence="7">
    <location>
        <begin position="320"/>
        <end position="342"/>
    </location>
</feature>
<protein>
    <submittedName>
        <fullName evidence="8">Lipopolysaccharide biosynthesis protein</fullName>
    </submittedName>
</protein>
<feature type="transmembrane region" description="Helical" evidence="7">
    <location>
        <begin position="406"/>
        <end position="427"/>
    </location>
</feature>
<accession>A0A839CNE6</accession>
<dbReference type="InterPro" id="IPR050833">
    <property type="entry name" value="Poly_Biosynth_Transport"/>
</dbReference>
<feature type="transmembrane region" description="Helical" evidence="7">
    <location>
        <begin position="37"/>
        <end position="56"/>
    </location>
</feature>
<organism evidence="8 9">
    <name type="scientific">Klebsiella grimontii</name>
    <dbReference type="NCBI Taxonomy" id="2058152"/>
    <lineage>
        <taxon>Bacteria</taxon>
        <taxon>Pseudomonadati</taxon>
        <taxon>Pseudomonadota</taxon>
        <taxon>Gammaproteobacteria</taxon>
        <taxon>Enterobacterales</taxon>
        <taxon>Enterobacteriaceae</taxon>
        <taxon>Klebsiella/Raoultella group</taxon>
        <taxon>Klebsiella</taxon>
    </lineage>
</organism>
<dbReference type="AlphaFoldDB" id="A0A839CNE6"/>
<evidence type="ECO:0000313" key="8">
    <source>
        <dbReference type="EMBL" id="MBA8125847.1"/>
    </source>
</evidence>
<feature type="transmembrane region" description="Helical" evidence="7">
    <location>
        <begin position="239"/>
        <end position="258"/>
    </location>
</feature>
<feature type="transmembrane region" description="Helical" evidence="7">
    <location>
        <begin position="77"/>
        <end position="101"/>
    </location>
</feature>
<name>A0A839CNE6_9ENTR</name>
<dbReference type="PANTHER" id="PTHR30250">
    <property type="entry name" value="PST FAMILY PREDICTED COLANIC ACID TRANSPORTER"/>
    <property type="match status" value="1"/>
</dbReference>
<keyword evidence="3" id="KW-1003">Cell membrane</keyword>
<evidence type="ECO:0000313" key="9">
    <source>
        <dbReference type="Proteomes" id="UP000557483"/>
    </source>
</evidence>
<evidence type="ECO:0000256" key="5">
    <source>
        <dbReference type="ARBA" id="ARBA00022989"/>
    </source>
</evidence>
<dbReference type="RefSeq" id="WP_064342954.1">
    <property type="nucleotide sequence ID" value="NZ_CABGXA010000019.1"/>
</dbReference>
<feature type="transmembrane region" description="Helical" evidence="7">
    <location>
        <begin position="279"/>
        <end position="300"/>
    </location>
</feature>
<feature type="transmembrane region" description="Helical" evidence="7">
    <location>
        <begin position="439"/>
        <end position="460"/>
    </location>
</feature>
<evidence type="ECO:0000256" key="7">
    <source>
        <dbReference type="SAM" id="Phobius"/>
    </source>
</evidence>
<feature type="transmembrane region" description="Helical" evidence="7">
    <location>
        <begin position="377"/>
        <end position="399"/>
    </location>
</feature>
<comment type="caution">
    <text evidence="8">The sequence shown here is derived from an EMBL/GenBank/DDBJ whole genome shotgun (WGS) entry which is preliminary data.</text>
</comment>
<dbReference type="EMBL" id="JABXRN010000001">
    <property type="protein sequence ID" value="MBA8125847.1"/>
    <property type="molecule type" value="Genomic_DNA"/>
</dbReference>
<dbReference type="Pfam" id="PF13440">
    <property type="entry name" value="Polysacc_synt_3"/>
    <property type="match status" value="1"/>
</dbReference>
<reference evidence="8 9" key="1">
    <citation type="submission" date="2020-06" db="EMBL/GenBank/DDBJ databases">
        <title>REHAB project genomes.</title>
        <authorList>
            <person name="Shaw L.P."/>
        </authorList>
    </citation>
    <scope>NUCLEOTIDE SEQUENCE [LARGE SCALE GENOMIC DNA]</scope>
    <source>
        <strain evidence="8 9">RHBSTW-00092</strain>
    </source>
</reference>
<comment type="similarity">
    <text evidence="2">Belongs to the polysaccharide synthase family.</text>
</comment>
<keyword evidence="4 7" id="KW-0812">Transmembrane</keyword>
<evidence type="ECO:0000256" key="2">
    <source>
        <dbReference type="ARBA" id="ARBA00007430"/>
    </source>
</evidence>
<evidence type="ECO:0000256" key="4">
    <source>
        <dbReference type="ARBA" id="ARBA00022692"/>
    </source>
</evidence>
<feature type="transmembrane region" description="Helical" evidence="7">
    <location>
        <begin position="349"/>
        <end position="371"/>
    </location>
</feature>
<dbReference type="PANTHER" id="PTHR30250:SF10">
    <property type="entry name" value="LIPOPOLYSACCHARIDE BIOSYNTHESIS PROTEIN WZXC"/>
    <property type="match status" value="1"/>
</dbReference>
<gene>
    <name evidence="8" type="ORF">HV064_18340</name>
</gene>
<proteinExistence type="inferred from homology"/>
<keyword evidence="6 7" id="KW-0472">Membrane</keyword>
<feature type="transmembrane region" description="Helical" evidence="7">
    <location>
        <begin position="140"/>
        <end position="162"/>
    </location>
</feature>